<organism evidence="1 2">
    <name type="scientific">Aspergillus sydowii CBS 593.65</name>
    <dbReference type="NCBI Taxonomy" id="1036612"/>
    <lineage>
        <taxon>Eukaryota</taxon>
        <taxon>Fungi</taxon>
        <taxon>Dikarya</taxon>
        <taxon>Ascomycota</taxon>
        <taxon>Pezizomycotina</taxon>
        <taxon>Eurotiomycetes</taxon>
        <taxon>Eurotiomycetidae</taxon>
        <taxon>Eurotiales</taxon>
        <taxon>Aspergillaceae</taxon>
        <taxon>Aspergillus</taxon>
        <taxon>Aspergillus subgen. Nidulantes</taxon>
    </lineage>
</organism>
<dbReference type="VEuPathDB" id="FungiDB:ASPSYDRAFT_93766"/>
<protein>
    <submittedName>
        <fullName evidence="1">Uncharacterized protein</fullName>
    </submittedName>
</protein>
<gene>
    <name evidence="1" type="ORF">ASPSYDRAFT_93766</name>
</gene>
<sequence length="217" mass="24717">MDFLFYDIFKDGKTLVDAPFGMLKEESEFAWDSTQRGETTRFFPLATDNGDQIHGAVVHWKGIPSLEDARNVRDKVPWVKHGFSNARIVPIGNFQSVSKLFNRGGEFRGALPVQRLEPFNTDPCVTWYVVVTAKEGFDYDSAYGLQDALHCVCLWKGGIAEEIFDIVAPKQGKVLRLKANHRAEVEQYIRDIPSVKGRAVDVEILRTRSQMAWEIFF</sequence>
<evidence type="ECO:0000313" key="1">
    <source>
        <dbReference type="EMBL" id="OJJ54870.1"/>
    </source>
</evidence>
<evidence type="ECO:0000313" key="2">
    <source>
        <dbReference type="Proteomes" id="UP000184356"/>
    </source>
</evidence>
<dbReference type="AlphaFoldDB" id="A0A1L9T5Y5"/>
<keyword evidence="2" id="KW-1185">Reference proteome</keyword>
<dbReference type="EMBL" id="KV878594">
    <property type="protein sequence ID" value="OJJ54870.1"/>
    <property type="molecule type" value="Genomic_DNA"/>
</dbReference>
<name>A0A1L9T5Y5_9EURO</name>
<dbReference type="OrthoDB" id="4381397at2759"/>
<dbReference type="RefSeq" id="XP_040698676.1">
    <property type="nucleotide sequence ID" value="XM_040852884.1"/>
</dbReference>
<reference evidence="2" key="1">
    <citation type="journal article" date="2017" name="Genome Biol.">
        <title>Comparative genomics reveals high biological diversity and specific adaptations in the industrially and medically important fungal genus Aspergillus.</title>
        <authorList>
            <person name="de Vries R.P."/>
            <person name="Riley R."/>
            <person name="Wiebenga A."/>
            <person name="Aguilar-Osorio G."/>
            <person name="Amillis S."/>
            <person name="Uchima C.A."/>
            <person name="Anderluh G."/>
            <person name="Asadollahi M."/>
            <person name="Askin M."/>
            <person name="Barry K."/>
            <person name="Battaglia E."/>
            <person name="Bayram O."/>
            <person name="Benocci T."/>
            <person name="Braus-Stromeyer S.A."/>
            <person name="Caldana C."/>
            <person name="Canovas D."/>
            <person name="Cerqueira G.C."/>
            <person name="Chen F."/>
            <person name="Chen W."/>
            <person name="Choi C."/>
            <person name="Clum A."/>
            <person name="Dos Santos R.A."/>
            <person name="Damasio A.R."/>
            <person name="Diallinas G."/>
            <person name="Emri T."/>
            <person name="Fekete E."/>
            <person name="Flipphi M."/>
            <person name="Freyberg S."/>
            <person name="Gallo A."/>
            <person name="Gournas C."/>
            <person name="Habgood R."/>
            <person name="Hainaut M."/>
            <person name="Harispe M.L."/>
            <person name="Henrissat B."/>
            <person name="Hilden K.S."/>
            <person name="Hope R."/>
            <person name="Hossain A."/>
            <person name="Karabika E."/>
            <person name="Karaffa L."/>
            <person name="Karanyi Z."/>
            <person name="Krasevec N."/>
            <person name="Kuo A."/>
            <person name="Kusch H."/>
            <person name="LaButti K."/>
            <person name="Lagendijk E.L."/>
            <person name="Lapidus A."/>
            <person name="Levasseur A."/>
            <person name="Lindquist E."/>
            <person name="Lipzen A."/>
            <person name="Logrieco A.F."/>
            <person name="MacCabe A."/>
            <person name="Maekelae M.R."/>
            <person name="Malavazi I."/>
            <person name="Melin P."/>
            <person name="Meyer V."/>
            <person name="Mielnichuk N."/>
            <person name="Miskei M."/>
            <person name="Molnar A.P."/>
            <person name="Mule G."/>
            <person name="Ngan C.Y."/>
            <person name="Orejas M."/>
            <person name="Orosz E."/>
            <person name="Ouedraogo J.P."/>
            <person name="Overkamp K.M."/>
            <person name="Park H.-S."/>
            <person name="Perrone G."/>
            <person name="Piumi F."/>
            <person name="Punt P.J."/>
            <person name="Ram A.F."/>
            <person name="Ramon A."/>
            <person name="Rauscher S."/>
            <person name="Record E."/>
            <person name="Riano-Pachon D.M."/>
            <person name="Robert V."/>
            <person name="Roehrig J."/>
            <person name="Ruller R."/>
            <person name="Salamov A."/>
            <person name="Salih N.S."/>
            <person name="Samson R.A."/>
            <person name="Sandor E."/>
            <person name="Sanguinetti M."/>
            <person name="Schuetze T."/>
            <person name="Sepcic K."/>
            <person name="Shelest E."/>
            <person name="Sherlock G."/>
            <person name="Sophianopoulou V."/>
            <person name="Squina F.M."/>
            <person name="Sun H."/>
            <person name="Susca A."/>
            <person name="Todd R.B."/>
            <person name="Tsang A."/>
            <person name="Unkles S.E."/>
            <person name="van de Wiele N."/>
            <person name="van Rossen-Uffink D."/>
            <person name="Oliveira J.V."/>
            <person name="Vesth T.C."/>
            <person name="Visser J."/>
            <person name="Yu J.-H."/>
            <person name="Zhou M."/>
            <person name="Andersen M.R."/>
            <person name="Archer D.B."/>
            <person name="Baker S.E."/>
            <person name="Benoit I."/>
            <person name="Brakhage A.A."/>
            <person name="Braus G.H."/>
            <person name="Fischer R."/>
            <person name="Frisvad J.C."/>
            <person name="Goldman G.H."/>
            <person name="Houbraken J."/>
            <person name="Oakley B."/>
            <person name="Pocsi I."/>
            <person name="Scazzocchio C."/>
            <person name="Seiboth B."/>
            <person name="vanKuyk P.A."/>
            <person name="Wortman J."/>
            <person name="Dyer P.S."/>
            <person name="Grigoriev I.V."/>
        </authorList>
    </citation>
    <scope>NUCLEOTIDE SEQUENCE [LARGE SCALE GENOMIC DNA]</scope>
    <source>
        <strain evidence="2">CBS 593.65</strain>
    </source>
</reference>
<proteinExistence type="predicted"/>
<accession>A0A1L9T5Y5</accession>
<dbReference type="GeneID" id="63768957"/>
<dbReference type="Proteomes" id="UP000184356">
    <property type="component" value="Unassembled WGS sequence"/>
</dbReference>